<evidence type="ECO:0000313" key="3">
    <source>
        <dbReference type="Proteomes" id="UP000284021"/>
    </source>
</evidence>
<dbReference type="OrthoDB" id="6053567at2"/>
<feature type="domain" description="Autotransporter" evidence="1">
    <location>
        <begin position="2"/>
        <end position="74"/>
    </location>
</feature>
<sequence>MSRWGDRLKGAYLAGDVPLEPYLRANLWHSFGGRDTVTFDGVDSLKTNHDSSTMDIGGGLVAKLATNVSLYLAADYSANIDSLDQEAVEGTLGVWVSW</sequence>
<proteinExistence type="predicted"/>
<dbReference type="RefSeq" id="WP_119954450.1">
    <property type="nucleotide sequence ID" value="NZ_QYUR01000002.1"/>
</dbReference>
<dbReference type="InterPro" id="IPR005546">
    <property type="entry name" value="Autotransporte_beta"/>
</dbReference>
<organism evidence="2 3">
    <name type="scientific">Pseudomonas cavernicola</name>
    <dbReference type="NCBI Taxonomy" id="2320866"/>
    <lineage>
        <taxon>Bacteria</taxon>
        <taxon>Pseudomonadati</taxon>
        <taxon>Pseudomonadota</taxon>
        <taxon>Gammaproteobacteria</taxon>
        <taxon>Pseudomonadales</taxon>
        <taxon>Pseudomonadaceae</taxon>
        <taxon>Pseudomonas</taxon>
    </lineage>
</organism>
<dbReference type="InterPro" id="IPR036709">
    <property type="entry name" value="Autotransporte_beta_dom_sf"/>
</dbReference>
<dbReference type="SUPFAM" id="SSF103515">
    <property type="entry name" value="Autotransporter"/>
    <property type="match status" value="1"/>
</dbReference>
<comment type="caution">
    <text evidence="2">The sequence shown here is derived from an EMBL/GenBank/DDBJ whole genome shotgun (WGS) entry which is preliminary data.</text>
</comment>
<dbReference type="EMBL" id="QYUR01000002">
    <property type="protein sequence ID" value="RJG13900.1"/>
    <property type="molecule type" value="Genomic_DNA"/>
</dbReference>
<evidence type="ECO:0000259" key="1">
    <source>
        <dbReference type="Pfam" id="PF03797"/>
    </source>
</evidence>
<evidence type="ECO:0000313" key="2">
    <source>
        <dbReference type="EMBL" id="RJG13900.1"/>
    </source>
</evidence>
<dbReference type="GO" id="GO:0019867">
    <property type="term" value="C:outer membrane"/>
    <property type="evidence" value="ECO:0007669"/>
    <property type="project" value="InterPro"/>
</dbReference>
<protein>
    <submittedName>
        <fullName evidence="2">Autotransporter outer membrane beta-barrel domain-containing protein</fullName>
    </submittedName>
</protein>
<reference evidence="2 3" key="1">
    <citation type="submission" date="2018-09" db="EMBL/GenBank/DDBJ databases">
        <authorList>
            <person name="Zhu H."/>
        </authorList>
    </citation>
    <scope>NUCLEOTIDE SEQUENCE [LARGE SCALE GENOMIC DNA]</scope>
    <source>
        <strain evidence="2 3">K1S02-6</strain>
    </source>
</reference>
<dbReference type="Proteomes" id="UP000284021">
    <property type="component" value="Unassembled WGS sequence"/>
</dbReference>
<dbReference type="Gene3D" id="2.40.128.130">
    <property type="entry name" value="Autotransporter beta-domain"/>
    <property type="match status" value="1"/>
</dbReference>
<dbReference type="Pfam" id="PF03797">
    <property type="entry name" value="Autotransporter"/>
    <property type="match status" value="1"/>
</dbReference>
<gene>
    <name evidence="2" type="ORF">D3879_11940</name>
</gene>
<dbReference type="InterPro" id="IPR006315">
    <property type="entry name" value="OM_autotransptr_brl_dom"/>
</dbReference>
<name>A0A418XN54_9PSED</name>
<keyword evidence="3" id="KW-1185">Reference proteome</keyword>
<dbReference type="AlphaFoldDB" id="A0A418XN54"/>
<accession>A0A418XN54</accession>
<dbReference type="NCBIfam" id="TIGR01414">
    <property type="entry name" value="autotrans_barl"/>
    <property type="match status" value="1"/>
</dbReference>